<dbReference type="STRING" id="79883.GCA_001636495_02365"/>
<dbReference type="AlphaFoldDB" id="A0A5D4SXV2"/>
<proteinExistence type="predicted"/>
<name>A0A5D4SXV2_9BACI</name>
<dbReference type="EMBL" id="VTEV01000004">
    <property type="protein sequence ID" value="TYS68297.1"/>
    <property type="molecule type" value="Genomic_DNA"/>
</dbReference>
<evidence type="ECO:0000259" key="1">
    <source>
        <dbReference type="Pfam" id="PF13228"/>
    </source>
</evidence>
<dbReference type="Gene3D" id="3.30.460.10">
    <property type="entry name" value="Beta Polymerase, domain 2"/>
    <property type="match status" value="1"/>
</dbReference>
<gene>
    <name evidence="2" type="ORF">FZC76_11200</name>
</gene>
<sequence length="274" mass="31506">MNLKQKAIEVAAIYKTNPKVDAILLAGSVALGWEDEFSDIELHILWKEAPTDADRKGPIRCVNGSILTYYPYEEEEWSESYVTSEGIKLEISNFLTSTIQSVVEDVVVKSKVNFDKQCLVASIQDGTGLHGKNLINTFKKRVVKYPSELAIKMVLENLEFGGRWNNRRALLEREDWLMLYNVFCNVQKKLMGVLFGLNSLYVHHPEYKWLPHKIEQMHIKPDQFLSRMNDILLGNPMESLASLEQLVEEVINIVEIHKPKLNIEKQKLGISYLK</sequence>
<dbReference type="Pfam" id="PF13228">
    <property type="entry name" value="DUF4037"/>
    <property type="match status" value="1"/>
</dbReference>
<reference evidence="2 3" key="1">
    <citation type="submission" date="2019-08" db="EMBL/GenBank/DDBJ databases">
        <title>Bacillus genomes from the desert of Cuatro Cienegas, Coahuila.</title>
        <authorList>
            <person name="Olmedo-Alvarez G."/>
        </authorList>
    </citation>
    <scope>NUCLEOTIDE SEQUENCE [LARGE SCALE GENOMIC DNA]</scope>
    <source>
        <strain evidence="2 3">CH28_1T</strain>
    </source>
</reference>
<comment type="caution">
    <text evidence="2">The sequence shown here is derived from an EMBL/GenBank/DDBJ whole genome shotgun (WGS) entry which is preliminary data.</text>
</comment>
<dbReference type="RefSeq" id="WP_148988271.1">
    <property type="nucleotide sequence ID" value="NZ_VTEV01000004.1"/>
</dbReference>
<feature type="domain" description="DUF4037" evidence="1">
    <location>
        <begin position="113"/>
        <end position="210"/>
    </location>
</feature>
<dbReference type="OrthoDB" id="4863277at2"/>
<evidence type="ECO:0000313" key="2">
    <source>
        <dbReference type="EMBL" id="TYS68297.1"/>
    </source>
</evidence>
<dbReference type="InterPro" id="IPR025117">
    <property type="entry name" value="DUF4037"/>
</dbReference>
<dbReference type="Proteomes" id="UP000322524">
    <property type="component" value="Unassembled WGS sequence"/>
</dbReference>
<dbReference type="SUPFAM" id="SSF81301">
    <property type="entry name" value="Nucleotidyltransferase"/>
    <property type="match status" value="1"/>
</dbReference>
<evidence type="ECO:0000313" key="3">
    <source>
        <dbReference type="Proteomes" id="UP000322524"/>
    </source>
</evidence>
<organism evidence="2 3">
    <name type="scientific">Sutcliffiella horikoshii</name>
    <dbReference type="NCBI Taxonomy" id="79883"/>
    <lineage>
        <taxon>Bacteria</taxon>
        <taxon>Bacillati</taxon>
        <taxon>Bacillota</taxon>
        <taxon>Bacilli</taxon>
        <taxon>Bacillales</taxon>
        <taxon>Bacillaceae</taxon>
        <taxon>Sutcliffiella</taxon>
    </lineage>
</organism>
<protein>
    <submittedName>
        <fullName evidence="2">DUF4037 domain-containing protein</fullName>
    </submittedName>
</protein>
<dbReference type="InterPro" id="IPR043519">
    <property type="entry name" value="NT_sf"/>
</dbReference>
<accession>A0A5D4SXV2</accession>